<proteinExistence type="predicted"/>
<reference evidence="5 6" key="1">
    <citation type="submission" date="2017-02" db="EMBL/GenBank/DDBJ databases">
        <authorList>
            <person name="Peterson S.W."/>
        </authorList>
    </citation>
    <scope>NUCLEOTIDE SEQUENCE [LARGE SCALE GENOMIC DNA]</scope>
    <source>
        <strain evidence="5 6">M1</strain>
    </source>
</reference>
<keyword evidence="1" id="KW-0805">Transcription regulation</keyword>
<dbReference type="InterPro" id="IPR053142">
    <property type="entry name" value="PchR_regulatory_protein"/>
</dbReference>
<dbReference type="PRINTS" id="PR00032">
    <property type="entry name" value="HTHARAC"/>
</dbReference>
<dbReference type="Proteomes" id="UP000190285">
    <property type="component" value="Unassembled WGS sequence"/>
</dbReference>
<dbReference type="GO" id="GO:0043565">
    <property type="term" value="F:sequence-specific DNA binding"/>
    <property type="evidence" value="ECO:0007669"/>
    <property type="project" value="InterPro"/>
</dbReference>
<evidence type="ECO:0000256" key="1">
    <source>
        <dbReference type="ARBA" id="ARBA00023015"/>
    </source>
</evidence>
<dbReference type="GO" id="GO:0003700">
    <property type="term" value="F:DNA-binding transcription factor activity"/>
    <property type="evidence" value="ECO:0007669"/>
    <property type="project" value="InterPro"/>
</dbReference>
<dbReference type="SMART" id="SM00342">
    <property type="entry name" value="HTH_ARAC"/>
    <property type="match status" value="1"/>
</dbReference>
<dbReference type="EMBL" id="FUZT01000009">
    <property type="protein sequence ID" value="SKC81134.1"/>
    <property type="molecule type" value="Genomic_DNA"/>
</dbReference>
<name>A0A1T5LZ87_9FIRM</name>
<dbReference type="STRING" id="36842.SAMN02194393_03554"/>
<keyword evidence="3" id="KW-0804">Transcription</keyword>
<accession>A0A1T5LZ87</accession>
<dbReference type="InterPro" id="IPR018060">
    <property type="entry name" value="HTH_AraC"/>
</dbReference>
<dbReference type="InterPro" id="IPR009057">
    <property type="entry name" value="Homeodomain-like_sf"/>
</dbReference>
<evidence type="ECO:0000313" key="5">
    <source>
        <dbReference type="EMBL" id="SKC81134.1"/>
    </source>
</evidence>
<evidence type="ECO:0000256" key="2">
    <source>
        <dbReference type="ARBA" id="ARBA00023125"/>
    </source>
</evidence>
<dbReference type="OrthoDB" id="9772607at2"/>
<dbReference type="PANTHER" id="PTHR47893">
    <property type="entry name" value="REGULATORY PROTEIN PCHR"/>
    <property type="match status" value="1"/>
</dbReference>
<dbReference type="SUPFAM" id="SSF46689">
    <property type="entry name" value="Homeodomain-like"/>
    <property type="match status" value="1"/>
</dbReference>
<organism evidence="5 6">
    <name type="scientific">Maledivibacter halophilus</name>
    <dbReference type="NCBI Taxonomy" id="36842"/>
    <lineage>
        <taxon>Bacteria</taxon>
        <taxon>Bacillati</taxon>
        <taxon>Bacillota</taxon>
        <taxon>Clostridia</taxon>
        <taxon>Peptostreptococcales</taxon>
        <taxon>Caminicellaceae</taxon>
        <taxon>Maledivibacter</taxon>
    </lineage>
</organism>
<evidence type="ECO:0000256" key="3">
    <source>
        <dbReference type="ARBA" id="ARBA00023163"/>
    </source>
</evidence>
<dbReference type="Gene3D" id="1.10.10.60">
    <property type="entry name" value="Homeodomain-like"/>
    <property type="match status" value="2"/>
</dbReference>
<feature type="domain" description="HTH araC/xylS-type" evidence="4">
    <location>
        <begin position="224"/>
        <end position="322"/>
    </location>
</feature>
<sequence length="323" mass="38234">MRNIMSDSFYLNKMAVLSNYTEDYFTYKLLPEYGEGTFTIFKIIPGFYLSFNNFVMKNKIINCDKKYELFSQTRMKIDYCLKGKVLAYNRKGKVCVSNKGKTSYYTGVENLYTVEHFDKQYESITLYGYINEIANVFEEIFKVKKKSFFDFCKLVNEEKEFIVIKRDTTAIRLVNEIKEGLKNKENENTRLRAIELLLYELKNFKGNKRRKEVYYSRSTIDKIIDIERYIINNLDQKITINKLSSKFDISVDILKKCFKQVFSTSVYAYVKKSRMEKGKELLKNSDKLITEIALICGYNNHHSFSKAFKGHYKITPREMRKSG</sequence>
<dbReference type="Pfam" id="PF12833">
    <property type="entry name" value="HTH_18"/>
    <property type="match status" value="1"/>
</dbReference>
<keyword evidence="6" id="KW-1185">Reference proteome</keyword>
<dbReference type="PROSITE" id="PS01124">
    <property type="entry name" value="HTH_ARAC_FAMILY_2"/>
    <property type="match status" value="1"/>
</dbReference>
<gene>
    <name evidence="5" type="ORF">SAMN02194393_03554</name>
</gene>
<keyword evidence="2 5" id="KW-0238">DNA-binding</keyword>
<evidence type="ECO:0000313" key="6">
    <source>
        <dbReference type="Proteomes" id="UP000190285"/>
    </source>
</evidence>
<evidence type="ECO:0000259" key="4">
    <source>
        <dbReference type="PROSITE" id="PS01124"/>
    </source>
</evidence>
<dbReference type="PANTHER" id="PTHR47893:SF1">
    <property type="entry name" value="REGULATORY PROTEIN PCHR"/>
    <property type="match status" value="1"/>
</dbReference>
<dbReference type="InterPro" id="IPR020449">
    <property type="entry name" value="Tscrpt_reg_AraC-type_HTH"/>
</dbReference>
<dbReference type="AlphaFoldDB" id="A0A1T5LZ87"/>
<protein>
    <submittedName>
        <fullName evidence="5">AraC-type DNA-binding protein</fullName>
    </submittedName>
</protein>